<name>I8U4R6_ASPO3</name>
<reference evidence="2" key="2">
    <citation type="submission" date="2012-06" db="EMBL/GenBank/DDBJ databases">
        <title>Comparative genomic analyses of Aspergillus oryzae 3.042 and A. oryzae RIB40 for soy-sauce fermentation.</title>
        <authorList>
            <person name="Zhao G."/>
            <person name="Hou L."/>
            <person name="Wang C."/>
            <person name="Cao X."/>
        </authorList>
    </citation>
    <scope>NUCLEOTIDE SEQUENCE [LARGE SCALE GENOMIC DNA]</scope>
    <source>
        <strain evidence="2">3.042</strain>
    </source>
</reference>
<proteinExistence type="predicted"/>
<dbReference type="HOGENOM" id="CLU_1712867_0_0_1"/>
<organism evidence="1 2">
    <name type="scientific">Aspergillus oryzae (strain 3.042)</name>
    <name type="common">Yellow koji mold</name>
    <dbReference type="NCBI Taxonomy" id="1160506"/>
    <lineage>
        <taxon>Eukaryota</taxon>
        <taxon>Fungi</taxon>
        <taxon>Dikarya</taxon>
        <taxon>Ascomycota</taxon>
        <taxon>Pezizomycotina</taxon>
        <taxon>Eurotiomycetes</taxon>
        <taxon>Eurotiomycetidae</taxon>
        <taxon>Eurotiales</taxon>
        <taxon>Aspergillaceae</taxon>
        <taxon>Aspergillus</taxon>
        <taxon>Aspergillus subgen. Circumdati</taxon>
    </lineage>
</organism>
<protein>
    <submittedName>
        <fullName evidence="1">Uncharacterized protein</fullName>
    </submittedName>
</protein>
<accession>I8U4R6</accession>
<dbReference type="AlphaFoldDB" id="I8U4R6"/>
<dbReference type="EMBL" id="AKHY01000098">
    <property type="protein sequence ID" value="EIT81718.1"/>
    <property type="molecule type" value="Genomic_DNA"/>
</dbReference>
<reference evidence="1 2" key="1">
    <citation type="journal article" date="2012" name="Eukaryot. Cell">
        <title>Draft genome sequence of Aspergillus oryzae strain 3.042.</title>
        <authorList>
            <person name="Zhao G."/>
            <person name="Yao Y."/>
            <person name="Qi W."/>
            <person name="Wang C."/>
            <person name="Hou L."/>
            <person name="Zeng B."/>
            <person name="Cao X."/>
        </authorList>
    </citation>
    <scope>NUCLEOTIDE SEQUENCE [LARGE SCALE GENOMIC DNA]</scope>
    <source>
        <strain evidence="1 2">3.042</strain>
    </source>
</reference>
<comment type="caution">
    <text evidence="1">The sequence shown here is derived from an EMBL/GenBank/DDBJ whole genome shotgun (WGS) entry which is preliminary data.</text>
</comment>
<gene>
    <name evidence="1" type="ORF">Ao3042_01753</name>
</gene>
<dbReference type="Proteomes" id="UP000002812">
    <property type="component" value="Unassembled WGS sequence"/>
</dbReference>
<evidence type="ECO:0000313" key="2">
    <source>
        <dbReference type="Proteomes" id="UP000002812"/>
    </source>
</evidence>
<sequence>MKFRRTASTLPIIARHRNLRVVIVKKNSIAMKRVHRLEDIIVHGHSVTEGVVKFPPGICTMELMPHPWPPKKRMVPTFPFLAWHLLGRKGFIAQVEMPIHSLQEVVYQVSVVTFWPLPRPGHWIEDAAQLPGLCNAFPTMAEFIPSRLIRGST</sequence>
<evidence type="ECO:0000313" key="1">
    <source>
        <dbReference type="EMBL" id="EIT81718.1"/>
    </source>
</evidence>